<accession>A0A0W8FFV6</accession>
<dbReference type="EMBL" id="LNQE01001262">
    <property type="protein sequence ID" value="KUG19738.1"/>
    <property type="molecule type" value="Genomic_DNA"/>
</dbReference>
<sequence length="95" mass="10273">MTCRGCCNEEFAVSYPPPEGGYTVIVPSLARACVTFGGTVEEATAMAREAARVYVEGLLEKGEENRLRYDPAEVAAACAGQEDLRILPAARNFDR</sequence>
<dbReference type="AlphaFoldDB" id="A0A0W8FFV6"/>
<dbReference type="SUPFAM" id="SSF143100">
    <property type="entry name" value="TTHA1013/TTHA0281-like"/>
    <property type="match status" value="1"/>
</dbReference>
<dbReference type="InterPro" id="IPR035069">
    <property type="entry name" value="TTHA1013/TTHA0281-like"/>
</dbReference>
<reference evidence="2" key="1">
    <citation type="journal article" date="2015" name="Proc. Natl. Acad. Sci. U.S.A.">
        <title>Networks of energetic and metabolic interactions define dynamics in microbial communities.</title>
        <authorList>
            <person name="Embree M."/>
            <person name="Liu J.K."/>
            <person name="Al-Bassam M.M."/>
            <person name="Zengler K."/>
        </authorList>
    </citation>
    <scope>NUCLEOTIDE SEQUENCE</scope>
</reference>
<name>A0A0W8FFV6_9ZZZZ</name>
<dbReference type="Pfam" id="PF15919">
    <property type="entry name" value="HicB_lk_antitox"/>
    <property type="match status" value="1"/>
</dbReference>
<comment type="caution">
    <text evidence="2">The sequence shown here is derived from an EMBL/GenBank/DDBJ whole genome shotgun (WGS) entry which is preliminary data.</text>
</comment>
<proteinExistence type="predicted"/>
<evidence type="ECO:0000313" key="2">
    <source>
        <dbReference type="EMBL" id="KUG19738.1"/>
    </source>
</evidence>
<evidence type="ECO:0000259" key="1">
    <source>
        <dbReference type="Pfam" id="PF15919"/>
    </source>
</evidence>
<dbReference type="Gene3D" id="3.30.160.250">
    <property type="match status" value="1"/>
</dbReference>
<organism evidence="2">
    <name type="scientific">hydrocarbon metagenome</name>
    <dbReference type="NCBI Taxonomy" id="938273"/>
    <lineage>
        <taxon>unclassified sequences</taxon>
        <taxon>metagenomes</taxon>
        <taxon>ecological metagenomes</taxon>
    </lineage>
</organism>
<protein>
    <recommendedName>
        <fullName evidence="1">HicB-like antitoxin of toxin-antitoxin system domain-containing protein</fullName>
    </recommendedName>
</protein>
<gene>
    <name evidence="2" type="ORF">ASZ90_010541</name>
</gene>
<feature type="domain" description="HicB-like antitoxin of toxin-antitoxin system" evidence="1">
    <location>
        <begin position="21"/>
        <end position="66"/>
    </location>
</feature>
<dbReference type="InterPro" id="IPR031807">
    <property type="entry name" value="HicB-like"/>
</dbReference>